<dbReference type="OrthoDB" id="9770030at2"/>
<evidence type="ECO:0008006" key="3">
    <source>
        <dbReference type="Google" id="ProtNLM"/>
    </source>
</evidence>
<keyword evidence="2" id="KW-1185">Reference proteome</keyword>
<dbReference type="Proteomes" id="UP000199492">
    <property type="component" value="Unassembled WGS sequence"/>
</dbReference>
<dbReference type="SUPFAM" id="SSF158682">
    <property type="entry name" value="TerB-like"/>
    <property type="match status" value="1"/>
</dbReference>
<reference evidence="2" key="1">
    <citation type="submission" date="2016-10" db="EMBL/GenBank/DDBJ databases">
        <authorList>
            <person name="Varghese N."/>
            <person name="Submissions S."/>
        </authorList>
    </citation>
    <scope>NUCLEOTIDE SEQUENCE [LARGE SCALE GENOMIC DNA]</scope>
    <source>
        <strain evidence="2">DSM 15363</strain>
    </source>
</reference>
<dbReference type="InterPro" id="IPR029024">
    <property type="entry name" value="TerB-like"/>
</dbReference>
<evidence type="ECO:0000313" key="1">
    <source>
        <dbReference type="EMBL" id="SDH04817.1"/>
    </source>
</evidence>
<proteinExistence type="predicted"/>
<organism evidence="1 2">
    <name type="scientific">Winogradskyella thalassocola</name>
    <dbReference type="NCBI Taxonomy" id="262004"/>
    <lineage>
        <taxon>Bacteria</taxon>
        <taxon>Pseudomonadati</taxon>
        <taxon>Bacteroidota</taxon>
        <taxon>Flavobacteriia</taxon>
        <taxon>Flavobacteriales</taxon>
        <taxon>Flavobacteriaceae</taxon>
        <taxon>Winogradskyella</taxon>
    </lineage>
</organism>
<dbReference type="EMBL" id="FNCZ01000001">
    <property type="protein sequence ID" value="SDH04817.1"/>
    <property type="molecule type" value="Genomic_DNA"/>
</dbReference>
<dbReference type="RefSeq" id="WP_092466691.1">
    <property type="nucleotide sequence ID" value="NZ_FNCZ01000001.1"/>
</dbReference>
<dbReference type="STRING" id="262004.SAMN04489796_1011255"/>
<evidence type="ECO:0000313" key="2">
    <source>
        <dbReference type="Proteomes" id="UP000199492"/>
    </source>
</evidence>
<accession>A0A1G7Z891</accession>
<name>A0A1G7Z891_9FLAO</name>
<sequence>MTNELAKWSKAEFKIYMLLLCAKFDHHETEEEITLIKSKTDEATFNKIYNEFACDEEDSCFEKIEDAINQHEYSIKELSDLKQEILEVFNSDNKISQREIYLKKVFDNILY</sequence>
<gene>
    <name evidence="1" type="ORF">SAMN04489796_1011255</name>
</gene>
<protein>
    <recommendedName>
        <fullName evidence="3">Tellurite resistance protein TerB</fullName>
    </recommendedName>
</protein>
<dbReference type="AlphaFoldDB" id="A0A1G7Z891"/>